<keyword evidence="1" id="KW-0378">Hydrolase</keyword>
<dbReference type="SMART" id="SM00646">
    <property type="entry name" value="Ami_3"/>
    <property type="match status" value="1"/>
</dbReference>
<reference evidence="5 6" key="1">
    <citation type="submission" date="2020-01" db="EMBL/GenBank/DDBJ databases">
        <title>Paenibacillus soybeanensis sp. nov. isolated from the nodules of soybean (Glycine max(L.) Merr).</title>
        <authorList>
            <person name="Wang H."/>
        </authorList>
    </citation>
    <scope>NUCLEOTIDE SEQUENCE [LARGE SCALE GENOMIC DNA]</scope>
    <source>
        <strain evidence="5 6">T1</strain>
    </source>
</reference>
<keyword evidence="6" id="KW-1185">Reference proteome</keyword>
<dbReference type="Pfam" id="PF07833">
    <property type="entry name" value="Cu_amine_oxidN1"/>
    <property type="match status" value="1"/>
</dbReference>
<proteinExistence type="predicted"/>
<evidence type="ECO:0000256" key="1">
    <source>
        <dbReference type="ARBA" id="ARBA00022801"/>
    </source>
</evidence>
<evidence type="ECO:0000259" key="4">
    <source>
        <dbReference type="SMART" id="SM00646"/>
    </source>
</evidence>
<dbReference type="InterPro" id="IPR036582">
    <property type="entry name" value="Mao_N_sf"/>
</dbReference>
<gene>
    <name evidence="5" type="ORF">GT019_21565</name>
</gene>
<keyword evidence="3" id="KW-0732">Signal</keyword>
<dbReference type="Proteomes" id="UP000665561">
    <property type="component" value="Unassembled WGS sequence"/>
</dbReference>
<evidence type="ECO:0000313" key="6">
    <source>
        <dbReference type="Proteomes" id="UP000665561"/>
    </source>
</evidence>
<dbReference type="SUPFAM" id="SSF53187">
    <property type="entry name" value="Zn-dependent exopeptidases"/>
    <property type="match status" value="1"/>
</dbReference>
<feature type="signal peptide" evidence="3">
    <location>
        <begin position="1"/>
        <end position="24"/>
    </location>
</feature>
<feature type="region of interest" description="Disordered" evidence="2">
    <location>
        <begin position="140"/>
        <end position="183"/>
    </location>
</feature>
<comment type="caution">
    <text evidence="5">The sequence shown here is derived from an EMBL/GenBank/DDBJ whole genome shotgun (WGS) entry which is preliminary data.</text>
</comment>
<dbReference type="SUPFAM" id="SSF55383">
    <property type="entry name" value="Copper amine oxidase, domain N"/>
    <property type="match status" value="1"/>
</dbReference>
<dbReference type="InterPro" id="IPR050695">
    <property type="entry name" value="N-acetylmuramoyl_amidase_3"/>
</dbReference>
<feature type="domain" description="MurNAc-LAA" evidence="4">
    <location>
        <begin position="386"/>
        <end position="494"/>
    </location>
</feature>
<dbReference type="Gene3D" id="2.60.40.3500">
    <property type="match status" value="1"/>
</dbReference>
<dbReference type="InterPro" id="IPR012854">
    <property type="entry name" value="Cu_amine_oxidase-like_N"/>
</dbReference>
<evidence type="ECO:0000256" key="3">
    <source>
        <dbReference type="SAM" id="SignalP"/>
    </source>
</evidence>
<evidence type="ECO:0000313" key="5">
    <source>
        <dbReference type="EMBL" id="NBD26468.1"/>
    </source>
</evidence>
<dbReference type="RefSeq" id="WP_161745258.1">
    <property type="nucleotide sequence ID" value="NZ_JAAAMV010000020.1"/>
</dbReference>
<name>A0ABW9XUX0_9BACL</name>
<dbReference type="CDD" id="cd02696">
    <property type="entry name" value="MurNAc-LAA"/>
    <property type="match status" value="1"/>
</dbReference>
<organism evidence="5 6">
    <name type="scientific">Paenibacillus glycinis</name>
    <dbReference type="NCBI Taxonomy" id="2697035"/>
    <lineage>
        <taxon>Bacteria</taxon>
        <taxon>Bacillati</taxon>
        <taxon>Bacillota</taxon>
        <taxon>Bacilli</taxon>
        <taxon>Bacillales</taxon>
        <taxon>Paenibacillaceae</taxon>
        <taxon>Paenibacillus</taxon>
    </lineage>
</organism>
<dbReference type="Pfam" id="PF01520">
    <property type="entry name" value="Amidase_3"/>
    <property type="match status" value="1"/>
</dbReference>
<protein>
    <submittedName>
        <fullName evidence="5">AMIN domain-containing protein</fullName>
    </submittedName>
</protein>
<feature type="compositionally biased region" description="Low complexity" evidence="2">
    <location>
        <begin position="157"/>
        <end position="172"/>
    </location>
</feature>
<dbReference type="InterPro" id="IPR002508">
    <property type="entry name" value="MurNAc-LAA_cat"/>
</dbReference>
<sequence length="500" mass="53254">MKKFVTAVLLMSFLITLFPGLVGAAEAPKLYLNGKQLSSSADPKIVGSSTLVPIRTVTEGLGYDVDWTSPNVTISNGETIVVLTIGSKKAVVNDREVGLEAPAAITNGVTFVPLRFVGEQFGLDVYWDAETRAVHMYSKLVDNPPPAGGSGDGGTSAPGDGSDGSDTGSPDPGNGGGTTIPSTDETALLKSITYDGLGSIYLPYEGDFGDATTQVLHDPERIVVDLPAMNFDPYFTPGFIPAGNGAKTGEIVIDSHPTLSKVRYSYYSDEPSTVRVVLDLAAPTNYKVTDEDHVVRIDVLEQTGPIVDPPPATDPGTTPNDGLFKVVLDAGHGGKDPGASSVNGRKEKEYNLAITLKVKALLDKEPKIKPYLTRSDDTFVELADRAKYANNLPADLFISFHANMATTATASGSETYYWRSDSLAFAKVMHKHLVAGTGLNDRGVRTGNYHVIRETTMPAILLEAGYLSNSGDSAVLYNSAKQDKIAQEIVAGIKEYLRIS</sequence>
<dbReference type="Gene3D" id="3.40.630.40">
    <property type="entry name" value="Zn-dependent exopeptidases"/>
    <property type="match status" value="1"/>
</dbReference>
<accession>A0ABW9XUX0</accession>
<evidence type="ECO:0000256" key="2">
    <source>
        <dbReference type="SAM" id="MobiDB-lite"/>
    </source>
</evidence>
<feature type="chain" id="PRO_5046993232" evidence="3">
    <location>
        <begin position="25"/>
        <end position="500"/>
    </location>
</feature>
<dbReference type="PANTHER" id="PTHR30404:SF0">
    <property type="entry name" value="N-ACETYLMURAMOYL-L-ALANINE AMIDASE AMIC"/>
    <property type="match status" value="1"/>
</dbReference>
<dbReference type="PANTHER" id="PTHR30404">
    <property type="entry name" value="N-ACETYLMURAMOYL-L-ALANINE AMIDASE"/>
    <property type="match status" value="1"/>
</dbReference>
<dbReference type="EMBL" id="JAAAMV010000020">
    <property type="protein sequence ID" value="NBD26468.1"/>
    <property type="molecule type" value="Genomic_DNA"/>
</dbReference>
<dbReference type="Gene3D" id="3.30.457.10">
    <property type="entry name" value="Copper amine oxidase-like, N-terminal domain"/>
    <property type="match status" value="1"/>
</dbReference>